<accession>A0A382RX17</accession>
<feature type="non-terminal residue" evidence="2">
    <location>
        <position position="262"/>
    </location>
</feature>
<keyword evidence="1" id="KW-0560">Oxidoreductase</keyword>
<dbReference type="EMBL" id="UINC01124826">
    <property type="protein sequence ID" value="SVD02234.1"/>
    <property type="molecule type" value="Genomic_DNA"/>
</dbReference>
<evidence type="ECO:0000313" key="2">
    <source>
        <dbReference type="EMBL" id="SVD02234.1"/>
    </source>
</evidence>
<dbReference type="PANTHER" id="PTHR44229">
    <property type="entry name" value="15-HYDROXYPROSTAGLANDIN DEHYDROGENASE [NAD(+)]"/>
    <property type="match status" value="1"/>
</dbReference>
<dbReference type="Gene3D" id="3.40.50.720">
    <property type="entry name" value="NAD(P)-binding Rossmann-like Domain"/>
    <property type="match status" value="1"/>
</dbReference>
<dbReference type="PRINTS" id="PR00080">
    <property type="entry name" value="SDRFAMILY"/>
</dbReference>
<name>A0A382RX17_9ZZZZ</name>
<dbReference type="GO" id="GO:0005737">
    <property type="term" value="C:cytoplasm"/>
    <property type="evidence" value="ECO:0007669"/>
    <property type="project" value="TreeGrafter"/>
</dbReference>
<evidence type="ECO:0000256" key="1">
    <source>
        <dbReference type="ARBA" id="ARBA00023002"/>
    </source>
</evidence>
<dbReference type="SUPFAM" id="SSF51735">
    <property type="entry name" value="NAD(P)-binding Rossmann-fold domains"/>
    <property type="match status" value="1"/>
</dbReference>
<dbReference type="CDD" id="cd05233">
    <property type="entry name" value="SDR_c"/>
    <property type="match status" value="1"/>
</dbReference>
<proteinExistence type="predicted"/>
<organism evidence="2">
    <name type="scientific">marine metagenome</name>
    <dbReference type="NCBI Taxonomy" id="408172"/>
    <lineage>
        <taxon>unclassified sequences</taxon>
        <taxon>metagenomes</taxon>
        <taxon>ecological metagenomes</taxon>
    </lineage>
</organism>
<sequence length="262" mass="27060">MDIKGKVAIITGAASGIGQATAYALADAGVKAIGMADIDGDGLLVTATSVQQRGAESFTDIIDVSSSKQQSNFFEAVETRFGSISIVHNNAGTICGEPIWPETPLDRIEAVIKVNLLGLTIGNRLAIDALNRNAGGVIINTASTAALGPMPADPIYSSTKSAVVNLTQASAQLAASHNIRVNAILPGMVDTAFINRTGDGSAPAAWLDPVLANTVLLTAEQIADAVLTIIADDQRSGECLVINNPESRRGGPLVHRLRNPAA</sequence>
<protein>
    <submittedName>
        <fullName evidence="2">Uncharacterized protein</fullName>
    </submittedName>
</protein>
<dbReference type="PRINTS" id="PR00081">
    <property type="entry name" value="GDHRDH"/>
</dbReference>
<dbReference type="GO" id="GO:0016616">
    <property type="term" value="F:oxidoreductase activity, acting on the CH-OH group of donors, NAD or NADP as acceptor"/>
    <property type="evidence" value="ECO:0007669"/>
    <property type="project" value="TreeGrafter"/>
</dbReference>
<dbReference type="InterPro" id="IPR002347">
    <property type="entry name" value="SDR_fam"/>
</dbReference>
<reference evidence="2" key="1">
    <citation type="submission" date="2018-05" db="EMBL/GenBank/DDBJ databases">
        <authorList>
            <person name="Lanie J.A."/>
            <person name="Ng W.-L."/>
            <person name="Kazmierczak K.M."/>
            <person name="Andrzejewski T.M."/>
            <person name="Davidsen T.M."/>
            <person name="Wayne K.J."/>
            <person name="Tettelin H."/>
            <person name="Glass J.I."/>
            <person name="Rusch D."/>
            <person name="Podicherti R."/>
            <person name="Tsui H.-C.T."/>
            <person name="Winkler M.E."/>
        </authorList>
    </citation>
    <scope>NUCLEOTIDE SEQUENCE</scope>
</reference>
<dbReference type="InterPro" id="IPR036291">
    <property type="entry name" value="NAD(P)-bd_dom_sf"/>
</dbReference>
<dbReference type="Pfam" id="PF00106">
    <property type="entry name" value="adh_short"/>
    <property type="match status" value="1"/>
</dbReference>
<dbReference type="AlphaFoldDB" id="A0A382RX17"/>
<gene>
    <name evidence="2" type="ORF">METZ01_LOCUS355088</name>
</gene>
<dbReference type="PANTHER" id="PTHR44229:SF4">
    <property type="entry name" value="15-HYDROXYPROSTAGLANDIN DEHYDROGENASE [NAD(+)]"/>
    <property type="match status" value="1"/>
</dbReference>